<keyword evidence="12" id="KW-1185">Reference proteome</keyword>
<feature type="domain" description="Superoxide dismutase copper/zinc binding" evidence="10">
    <location>
        <begin position="54"/>
        <end position="170"/>
    </location>
</feature>
<evidence type="ECO:0000259" key="10">
    <source>
        <dbReference type="Pfam" id="PF00080"/>
    </source>
</evidence>
<dbReference type="GO" id="GO:0005576">
    <property type="term" value="C:extracellular region"/>
    <property type="evidence" value="ECO:0007669"/>
    <property type="project" value="UniProtKB-SubCell"/>
</dbReference>
<evidence type="ECO:0000256" key="4">
    <source>
        <dbReference type="ARBA" id="ARBA00010457"/>
    </source>
</evidence>
<gene>
    <name evidence="11" type="ORF">B0T17DRAFT_245854</name>
</gene>
<evidence type="ECO:0000313" key="12">
    <source>
        <dbReference type="Proteomes" id="UP001174934"/>
    </source>
</evidence>
<feature type="signal peptide" evidence="9">
    <location>
        <begin position="1"/>
        <end position="18"/>
    </location>
</feature>
<dbReference type="SUPFAM" id="SSF49329">
    <property type="entry name" value="Cu,Zn superoxide dismutase-like"/>
    <property type="match status" value="1"/>
</dbReference>
<comment type="catalytic activity">
    <reaction evidence="8">
        <text>2 superoxide + 2 H(+) = H2O2 + O2</text>
        <dbReference type="Rhea" id="RHEA:20696"/>
        <dbReference type="ChEBI" id="CHEBI:15378"/>
        <dbReference type="ChEBI" id="CHEBI:15379"/>
        <dbReference type="ChEBI" id="CHEBI:16240"/>
        <dbReference type="ChEBI" id="CHEBI:18421"/>
        <dbReference type="EC" id="1.15.1.1"/>
    </reaction>
</comment>
<evidence type="ECO:0000256" key="7">
    <source>
        <dbReference type="ARBA" id="ARBA00022862"/>
    </source>
</evidence>
<dbReference type="AlphaFoldDB" id="A0AA39WZW3"/>
<dbReference type="InterPro" id="IPR001424">
    <property type="entry name" value="SOD_Cu_Zn_dom"/>
</dbReference>
<dbReference type="FunFam" id="2.60.40.200:FF:000007">
    <property type="entry name" value="Cell surface Cu-only superoxide dismutase 5"/>
    <property type="match status" value="1"/>
</dbReference>
<evidence type="ECO:0000256" key="6">
    <source>
        <dbReference type="ARBA" id="ARBA00022525"/>
    </source>
</evidence>
<feature type="chain" id="PRO_5041269588" description="superoxide dismutase" evidence="9">
    <location>
        <begin position="19"/>
        <end position="191"/>
    </location>
</feature>
<name>A0AA39WZW3_9PEZI</name>
<dbReference type="EMBL" id="JAULSR010000003">
    <property type="protein sequence ID" value="KAK0624596.1"/>
    <property type="molecule type" value="Genomic_DNA"/>
</dbReference>
<sequence length="191" mass="20084">MHILSLVSLLGAATLAVGQSDNTTVTGKLGDARPVRNNPVIGEKWVAKFDSATVKGTVTAIAHKLGVNYTVDVTGLPEGKGPFKYHVHLRGVPADGNCTETGGHLDSYQRGDSPPCNNKAPATCEVGDLSGKYGTVEGPKAVKSFNDPYSALNKINLGYIGDRGIVFHDASSARIACATLKKVKEEDTCDD</sequence>
<dbReference type="GO" id="GO:0004784">
    <property type="term" value="F:superoxide dismutase activity"/>
    <property type="evidence" value="ECO:0007669"/>
    <property type="project" value="UniProtKB-EC"/>
</dbReference>
<keyword evidence="6" id="KW-0964">Secreted</keyword>
<proteinExistence type="inferred from homology"/>
<protein>
    <recommendedName>
        <fullName evidence="5">superoxide dismutase</fullName>
        <ecNumber evidence="5">1.15.1.1</ecNumber>
    </recommendedName>
</protein>
<keyword evidence="7" id="KW-0049">Antioxidant</keyword>
<evidence type="ECO:0000256" key="5">
    <source>
        <dbReference type="ARBA" id="ARBA00012682"/>
    </source>
</evidence>
<comment type="function">
    <text evidence="1">Destroys radicals which are normally produced within the cells and which are toxic to biological systems.</text>
</comment>
<accession>A0AA39WZW3</accession>
<organism evidence="11 12">
    <name type="scientific">Bombardia bombarda</name>
    <dbReference type="NCBI Taxonomy" id="252184"/>
    <lineage>
        <taxon>Eukaryota</taxon>
        <taxon>Fungi</taxon>
        <taxon>Dikarya</taxon>
        <taxon>Ascomycota</taxon>
        <taxon>Pezizomycotina</taxon>
        <taxon>Sordariomycetes</taxon>
        <taxon>Sordariomycetidae</taxon>
        <taxon>Sordariales</taxon>
        <taxon>Lasiosphaeriaceae</taxon>
        <taxon>Bombardia</taxon>
    </lineage>
</organism>
<dbReference type="Proteomes" id="UP001174934">
    <property type="component" value="Unassembled WGS sequence"/>
</dbReference>
<keyword evidence="9" id="KW-0732">Signal</keyword>
<evidence type="ECO:0000256" key="3">
    <source>
        <dbReference type="ARBA" id="ARBA00004613"/>
    </source>
</evidence>
<dbReference type="Gene3D" id="2.60.40.200">
    <property type="entry name" value="Superoxide dismutase, copper/zinc binding domain"/>
    <property type="match status" value="1"/>
</dbReference>
<dbReference type="InterPro" id="IPR024134">
    <property type="entry name" value="SOD_Cu/Zn_/chaperone"/>
</dbReference>
<reference evidence="11" key="1">
    <citation type="submission" date="2023-06" db="EMBL/GenBank/DDBJ databases">
        <title>Genome-scale phylogeny and comparative genomics of the fungal order Sordariales.</title>
        <authorList>
            <consortium name="Lawrence Berkeley National Laboratory"/>
            <person name="Hensen N."/>
            <person name="Bonometti L."/>
            <person name="Westerberg I."/>
            <person name="Brannstrom I.O."/>
            <person name="Guillou S."/>
            <person name="Cros-Aarteil S."/>
            <person name="Calhoun S."/>
            <person name="Haridas S."/>
            <person name="Kuo A."/>
            <person name="Mondo S."/>
            <person name="Pangilinan J."/>
            <person name="Riley R."/>
            <person name="LaButti K."/>
            <person name="Andreopoulos B."/>
            <person name="Lipzen A."/>
            <person name="Chen C."/>
            <person name="Yanf M."/>
            <person name="Daum C."/>
            <person name="Ng V."/>
            <person name="Clum A."/>
            <person name="Steindorff A."/>
            <person name="Ohm R."/>
            <person name="Martin F."/>
            <person name="Silar P."/>
            <person name="Natvig D."/>
            <person name="Lalanne C."/>
            <person name="Gautier V."/>
            <person name="Ament-velasquez S.L."/>
            <person name="Kruys A."/>
            <person name="Hutchinson M.I."/>
            <person name="Powell A.J."/>
            <person name="Barry K."/>
            <person name="Miller A.N."/>
            <person name="Grigoriev I.V."/>
            <person name="Debuchy R."/>
            <person name="Gladieux P."/>
            <person name="Thoren M.H."/>
            <person name="Johannesson H."/>
        </authorList>
    </citation>
    <scope>NUCLEOTIDE SEQUENCE</scope>
    <source>
        <strain evidence="11">SMH3391-2</strain>
    </source>
</reference>
<evidence type="ECO:0000256" key="8">
    <source>
        <dbReference type="ARBA" id="ARBA00049204"/>
    </source>
</evidence>
<comment type="caution">
    <text evidence="11">The sequence shown here is derived from an EMBL/GenBank/DDBJ whole genome shotgun (WGS) entry which is preliminary data.</text>
</comment>
<evidence type="ECO:0000256" key="2">
    <source>
        <dbReference type="ARBA" id="ARBA00004196"/>
    </source>
</evidence>
<evidence type="ECO:0000313" key="11">
    <source>
        <dbReference type="EMBL" id="KAK0624596.1"/>
    </source>
</evidence>
<comment type="similarity">
    <text evidence="4">Belongs to the Cu-Zn superoxide dismutase family.</text>
</comment>
<dbReference type="InterPro" id="IPR036423">
    <property type="entry name" value="SOD-like_Cu/Zn_dom_sf"/>
</dbReference>
<dbReference type="Pfam" id="PF00080">
    <property type="entry name" value="Sod_Cu"/>
    <property type="match status" value="1"/>
</dbReference>
<comment type="subcellular location">
    <subcellularLocation>
        <location evidence="2">Cell envelope</location>
    </subcellularLocation>
    <subcellularLocation>
        <location evidence="3">Secreted</location>
    </subcellularLocation>
</comment>
<evidence type="ECO:0000256" key="1">
    <source>
        <dbReference type="ARBA" id="ARBA00003917"/>
    </source>
</evidence>
<dbReference type="GO" id="GO:0005507">
    <property type="term" value="F:copper ion binding"/>
    <property type="evidence" value="ECO:0007669"/>
    <property type="project" value="InterPro"/>
</dbReference>
<evidence type="ECO:0000256" key="9">
    <source>
        <dbReference type="SAM" id="SignalP"/>
    </source>
</evidence>
<dbReference type="EC" id="1.15.1.1" evidence="5"/>
<dbReference type="PANTHER" id="PTHR10003">
    <property type="entry name" value="SUPEROXIDE DISMUTASE CU-ZN -RELATED"/>
    <property type="match status" value="1"/>
</dbReference>